<protein>
    <submittedName>
        <fullName evidence="3">Cephalosporin hydroxylase</fullName>
    </submittedName>
</protein>
<organism evidence="3">
    <name type="scientific">Candidatus Kentrum sp. FM</name>
    <dbReference type="NCBI Taxonomy" id="2126340"/>
    <lineage>
        <taxon>Bacteria</taxon>
        <taxon>Pseudomonadati</taxon>
        <taxon>Pseudomonadota</taxon>
        <taxon>Gammaproteobacteria</taxon>
        <taxon>Candidatus Kentrum</taxon>
    </lineage>
</organism>
<dbReference type="EMBL" id="CAADFL010000227">
    <property type="protein sequence ID" value="VFK12182.1"/>
    <property type="molecule type" value="Genomic_DNA"/>
</dbReference>
<dbReference type="EMBL" id="CAADEZ010000139">
    <property type="protein sequence ID" value="VFJ54949.1"/>
    <property type="molecule type" value="Genomic_DNA"/>
</dbReference>
<dbReference type="PANTHER" id="PTHR40048">
    <property type="entry name" value="RHAMNOSYL O-METHYLTRANSFERASE"/>
    <property type="match status" value="1"/>
</dbReference>
<dbReference type="SUPFAM" id="SSF53335">
    <property type="entry name" value="S-adenosyl-L-methionine-dependent methyltransferases"/>
    <property type="match status" value="1"/>
</dbReference>
<evidence type="ECO:0000256" key="1">
    <source>
        <dbReference type="ARBA" id="ARBA00022603"/>
    </source>
</evidence>
<evidence type="ECO:0000256" key="2">
    <source>
        <dbReference type="ARBA" id="ARBA00022679"/>
    </source>
</evidence>
<dbReference type="GO" id="GO:0032259">
    <property type="term" value="P:methylation"/>
    <property type="evidence" value="ECO:0007669"/>
    <property type="project" value="UniProtKB-KW"/>
</dbReference>
<dbReference type="InterPro" id="IPR007072">
    <property type="entry name" value="RNMT_CmcI"/>
</dbReference>
<reference evidence="3" key="1">
    <citation type="submission" date="2019-02" db="EMBL/GenBank/DDBJ databases">
        <authorList>
            <person name="Gruber-Vodicka R. H."/>
            <person name="Seah K. B. B."/>
        </authorList>
    </citation>
    <scope>NUCLEOTIDE SEQUENCE</scope>
    <source>
        <strain evidence="3">BECK_BZ163</strain>
        <strain evidence="5">BECK_BZ164</strain>
        <strain evidence="4">BECK_BZ165</strain>
    </source>
</reference>
<dbReference type="GO" id="GO:0008610">
    <property type="term" value="P:lipid biosynthetic process"/>
    <property type="evidence" value="ECO:0007669"/>
    <property type="project" value="InterPro"/>
</dbReference>
<dbReference type="AlphaFoldDB" id="A0A450SMI8"/>
<keyword evidence="1" id="KW-0489">Methyltransferase</keyword>
<accession>A0A450SMI8</accession>
<dbReference type="Pfam" id="PF04989">
    <property type="entry name" value="RMNT_CmcI"/>
    <property type="match status" value="1"/>
</dbReference>
<keyword evidence="2" id="KW-0808">Transferase</keyword>
<dbReference type="Gene3D" id="3.40.50.150">
    <property type="entry name" value="Vaccinia Virus protein VP39"/>
    <property type="match status" value="1"/>
</dbReference>
<sequence>MKLFIDTNERILRAEQDGKSREMDLYTEDAFELLSGQWLNVGWSLKYPYIFSWLGRPIIQLPSDMIRMQEVIYRLKPDVIIETGIAHGGSLIFSASVCTLLGKGRVIGVDIEIRPHNRQAIETHELFPLITLIEGDSVAGEIVARVKSLVQSGETVLVVLDSNHTKQHVLNELNAYADLVTPGSYIVTTDGLMKDLYDVPRADPTWRTDNPSAAAEEFVAHDGRFVIDPPHWPFNESPLTRDVTHWPGAWLKRL</sequence>
<evidence type="ECO:0000313" key="3">
    <source>
        <dbReference type="EMBL" id="VFJ54949.1"/>
    </source>
</evidence>
<dbReference type="GO" id="GO:0005886">
    <property type="term" value="C:plasma membrane"/>
    <property type="evidence" value="ECO:0007669"/>
    <property type="project" value="TreeGrafter"/>
</dbReference>
<name>A0A450SMI8_9GAMM</name>
<evidence type="ECO:0000313" key="4">
    <source>
        <dbReference type="EMBL" id="VFJ60924.1"/>
    </source>
</evidence>
<dbReference type="GO" id="GO:0008168">
    <property type="term" value="F:methyltransferase activity"/>
    <property type="evidence" value="ECO:0007669"/>
    <property type="project" value="UniProtKB-KW"/>
</dbReference>
<evidence type="ECO:0000313" key="5">
    <source>
        <dbReference type="EMBL" id="VFK12182.1"/>
    </source>
</evidence>
<proteinExistence type="predicted"/>
<dbReference type="InterPro" id="IPR029063">
    <property type="entry name" value="SAM-dependent_MTases_sf"/>
</dbReference>
<dbReference type="GO" id="GO:0071770">
    <property type="term" value="P:DIM/DIP cell wall layer assembly"/>
    <property type="evidence" value="ECO:0007669"/>
    <property type="project" value="TreeGrafter"/>
</dbReference>
<dbReference type="PANTHER" id="PTHR40048:SF1">
    <property type="entry name" value="RHAMNOSYL O-METHYLTRANSFERASE"/>
    <property type="match status" value="1"/>
</dbReference>
<dbReference type="EMBL" id="CAADFA010000283">
    <property type="protein sequence ID" value="VFJ60924.1"/>
    <property type="molecule type" value="Genomic_DNA"/>
</dbReference>
<gene>
    <name evidence="3" type="ORF">BECKFM1743A_GA0114220_101396</name>
    <name evidence="5" type="ORF">BECKFM1743B_GA0114221_102273</name>
    <name evidence="4" type="ORF">BECKFM1743C_GA0114222_102834</name>
</gene>